<keyword evidence="2" id="KW-1185">Reference proteome</keyword>
<name>A0A0A1UCJ2_ENTIV</name>
<dbReference type="AlphaFoldDB" id="A0A0A1UCJ2"/>
<organism evidence="1 2">
    <name type="scientific">Entamoeba invadens IP1</name>
    <dbReference type="NCBI Taxonomy" id="370355"/>
    <lineage>
        <taxon>Eukaryota</taxon>
        <taxon>Amoebozoa</taxon>
        <taxon>Evosea</taxon>
        <taxon>Archamoebae</taxon>
        <taxon>Mastigamoebida</taxon>
        <taxon>Entamoebidae</taxon>
        <taxon>Entamoeba</taxon>
    </lineage>
</organism>
<dbReference type="VEuPathDB" id="AmoebaDB:EIN_508810"/>
<sequence length="801" mass="91820">MCSIELDGCNYMNTLGNTISMKLKSCNTNNVNYLDKMIEDDKNCDIDIENIKYDNEAMNCENKEHPTTFEKDNEQTHNCLMDCEISNCFINKNSCDVVLFEYRETESVNTTPIKIEDAFKENANQTQECELKESSITTCTSIITNQNNNETIKSVKSKSLELYEKISKETHRLLTENVCTLEIVKSLVDKFVPPNPITSKETSAALSVRSKIFTLMVGTIENAVGMSQKQTVAVAEIVDVFISLFLDEKNQNILFPRIHISHTTNLKVVTLLGKEDKEEIVQMFKNCVCYGIAIDTTHKNGSEIIGLICRFSFDNFVVAQKKLVLGELFERTTAANITKWVLDALNLFDAPLVKCVFCTSDGCTQMVGWKGGVSTLIGIAKRNLIKEHIENGIKEMASELTLKTYMSHYCFCHRLNVAEVFLWNTADGRVLLAILKVICSDVTITQWNAFWGSKDDYIEHVHIPTMSNTRWCYHELIVDKLINNFKDFDLFFRELDIYKKINTILIDQYKAGLPKCNNVELEKAKSDINYFVFLGRRINYFDVKDTMFLAFAGFYYDILNITKVCCDKMQEKFGLINEEYLRVTELINNLNVKMSDASNGCFDSFYSVNRFLPFKAPIVFSSSCKNIISEFINALNIRFCNSTCVKFKADSKKLSSVKTELGVYQNLDIYLDCFNFPEKYIREDTMFVNNTLDYLEIELTNLKTLIDANIEDVKKFIDTNSKNKICKFSLLDALQLFGHENFLRCSELIFLVVSLIPTSSCVESLFSFYRYANKINMKVKTADIRLSAKFIKMTQSRLSLM</sequence>
<reference evidence="1 2" key="1">
    <citation type="submission" date="2012-10" db="EMBL/GenBank/DDBJ databases">
        <authorList>
            <person name="Zafar N."/>
            <person name="Inman J."/>
            <person name="Hall N."/>
            <person name="Lorenzi H."/>
            <person name="Caler E."/>
        </authorList>
    </citation>
    <scope>NUCLEOTIDE SEQUENCE [LARGE SCALE GENOMIC DNA]</scope>
    <source>
        <strain evidence="1 2">IP1</strain>
    </source>
</reference>
<dbReference type="RefSeq" id="XP_004259651.1">
    <property type="nucleotide sequence ID" value="XM_004259603.1"/>
</dbReference>
<dbReference type="KEGG" id="eiv:EIN_508810"/>
<protein>
    <submittedName>
        <fullName evidence="1">Uncharacterized protein</fullName>
    </submittedName>
</protein>
<dbReference type="Proteomes" id="UP000014680">
    <property type="component" value="Unassembled WGS sequence"/>
</dbReference>
<evidence type="ECO:0000313" key="1">
    <source>
        <dbReference type="EMBL" id="ELP92880.1"/>
    </source>
</evidence>
<dbReference type="GeneID" id="14891815"/>
<dbReference type="EMBL" id="KB206320">
    <property type="protein sequence ID" value="ELP92880.1"/>
    <property type="molecule type" value="Genomic_DNA"/>
</dbReference>
<accession>A0A0A1UCJ2</accession>
<gene>
    <name evidence="1" type="ORF">EIN_508810</name>
</gene>
<proteinExistence type="predicted"/>
<evidence type="ECO:0000313" key="2">
    <source>
        <dbReference type="Proteomes" id="UP000014680"/>
    </source>
</evidence>